<dbReference type="Proteomes" id="UP000239872">
    <property type="component" value="Unassembled WGS sequence"/>
</dbReference>
<proteinExistence type="predicted"/>
<gene>
    <name evidence="1" type="ORF">CJD36_014090</name>
</gene>
<comment type="caution">
    <text evidence="1">The sequence shown here is derived from an EMBL/GenBank/DDBJ whole genome shotgun (WGS) entry which is preliminary data.</text>
</comment>
<protein>
    <submittedName>
        <fullName evidence="1">Uncharacterized protein</fullName>
    </submittedName>
</protein>
<dbReference type="RefSeq" id="WP_105039822.1">
    <property type="nucleotide sequence ID" value="NZ_PPSL01000003.1"/>
</dbReference>
<dbReference type="AlphaFoldDB" id="A0A2S7SWH7"/>
<accession>A0A2S7SWH7</accession>
<dbReference type="EMBL" id="PPSL01000003">
    <property type="protein sequence ID" value="PQJ11094.1"/>
    <property type="molecule type" value="Genomic_DNA"/>
</dbReference>
<dbReference type="OrthoDB" id="677751at2"/>
<evidence type="ECO:0000313" key="1">
    <source>
        <dbReference type="EMBL" id="PQJ11094.1"/>
    </source>
</evidence>
<reference evidence="1 2" key="1">
    <citation type="submission" date="2018-01" db="EMBL/GenBank/DDBJ databases">
        <title>A novel member of the phylum Bacteroidetes isolated from glacier ice.</title>
        <authorList>
            <person name="Liu Q."/>
            <person name="Xin Y.-H."/>
        </authorList>
    </citation>
    <scope>NUCLEOTIDE SEQUENCE [LARGE SCALE GENOMIC DNA]</scope>
    <source>
        <strain evidence="1 2">RB1R16</strain>
    </source>
</reference>
<organism evidence="1 2">
    <name type="scientific">Flavipsychrobacter stenotrophus</name>
    <dbReference type="NCBI Taxonomy" id="2077091"/>
    <lineage>
        <taxon>Bacteria</taxon>
        <taxon>Pseudomonadati</taxon>
        <taxon>Bacteroidota</taxon>
        <taxon>Chitinophagia</taxon>
        <taxon>Chitinophagales</taxon>
        <taxon>Chitinophagaceae</taxon>
        <taxon>Flavipsychrobacter</taxon>
    </lineage>
</organism>
<sequence length="81" mass="9457">MTIAAVKEQLHEYIDHADGKKAMALLAFLKNDFSEKEYVFEEETISMLEERLERYLSGESKGYTLEESMKRINNHRSKNGL</sequence>
<evidence type="ECO:0000313" key="2">
    <source>
        <dbReference type="Proteomes" id="UP000239872"/>
    </source>
</evidence>
<name>A0A2S7SWH7_9BACT</name>
<keyword evidence="2" id="KW-1185">Reference proteome</keyword>